<name>A0A5K1GYT2_9MAGN</name>
<reference evidence="1" key="1">
    <citation type="submission" date="2019-09" db="EMBL/GenBank/DDBJ databases">
        <authorList>
            <person name="Zhang L."/>
        </authorList>
    </citation>
    <scope>NUCLEOTIDE SEQUENCE</scope>
</reference>
<dbReference type="Gramene" id="NC9G0273840.1">
    <property type="protein sequence ID" value="NC9G0273840.1:cds"/>
    <property type="gene ID" value="NC9G0273840"/>
</dbReference>
<proteinExistence type="predicted"/>
<organism evidence="1">
    <name type="scientific">Nymphaea colorata</name>
    <name type="common">pocket water lily</name>
    <dbReference type="NCBI Taxonomy" id="210225"/>
    <lineage>
        <taxon>Eukaryota</taxon>
        <taxon>Viridiplantae</taxon>
        <taxon>Streptophyta</taxon>
        <taxon>Embryophyta</taxon>
        <taxon>Tracheophyta</taxon>
        <taxon>Spermatophyta</taxon>
        <taxon>Magnoliopsida</taxon>
        <taxon>Nymphaeales</taxon>
        <taxon>Nymphaeaceae</taxon>
        <taxon>Nymphaea</taxon>
    </lineage>
</organism>
<sequence>MKDVVCMRMPIDATVALGFRSSPHSRIMISYHHHSRHTETQLGTAKLRRERQSLRHSLDGLTHEDVQELEKRM</sequence>
<accession>A0A5K1GYT2</accession>
<protein>
    <submittedName>
        <fullName evidence="1">Uncharacterized protein</fullName>
    </submittedName>
</protein>
<dbReference type="EMBL" id="LR721787">
    <property type="protein sequence ID" value="VVW80525.1"/>
    <property type="molecule type" value="Genomic_DNA"/>
</dbReference>
<evidence type="ECO:0000313" key="1">
    <source>
        <dbReference type="EMBL" id="VVW80525.1"/>
    </source>
</evidence>
<dbReference type="AlphaFoldDB" id="A0A5K1GYT2"/>
<gene>
    <name evidence="1" type="ORF">NYM_LOCUS28054</name>
</gene>